<evidence type="ECO:0000313" key="2">
    <source>
        <dbReference type="Proteomes" id="UP001500432"/>
    </source>
</evidence>
<gene>
    <name evidence="1" type="ORF">GCM10009849_23480</name>
</gene>
<name>A0ABN3BVV2_9MICC</name>
<accession>A0ABN3BVV2</accession>
<keyword evidence="2" id="KW-1185">Reference proteome</keyword>
<evidence type="ECO:0008006" key="3">
    <source>
        <dbReference type="Google" id="ProtNLM"/>
    </source>
</evidence>
<comment type="caution">
    <text evidence="1">The sequence shown here is derived from an EMBL/GenBank/DDBJ whole genome shotgun (WGS) entry which is preliminary data.</text>
</comment>
<evidence type="ECO:0000313" key="1">
    <source>
        <dbReference type="EMBL" id="GAA2200944.1"/>
    </source>
</evidence>
<proteinExistence type="predicted"/>
<organism evidence="1 2">
    <name type="scientific">Sinomonas flava</name>
    <dbReference type="NCBI Taxonomy" id="496857"/>
    <lineage>
        <taxon>Bacteria</taxon>
        <taxon>Bacillati</taxon>
        <taxon>Actinomycetota</taxon>
        <taxon>Actinomycetes</taxon>
        <taxon>Micrococcales</taxon>
        <taxon>Micrococcaceae</taxon>
        <taxon>Sinomonas</taxon>
    </lineage>
</organism>
<sequence length="69" mass="7369">MLMLVSGLLSLAVWILGMIINIGPGIHMFLVVAAVLVPMGLVKVAHPAPRLARVSGSTARSARRLRRRG</sequence>
<dbReference type="RefSeq" id="WP_344299909.1">
    <property type="nucleotide sequence ID" value="NZ_BAAAQW010000006.1"/>
</dbReference>
<reference evidence="1 2" key="1">
    <citation type="journal article" date="2019" name="Int. J. Syst. Evol. Microbiol.">
        <title>The Global Catalogue of Microorganisms (GCM) 10K type strain sequencing project: providing services to taxonomists for standard genome sequencing and annotation.</title>
        <authorList>
            <consortium name="The Broad Institute Genomics Platform"/>
            <consortium name="The Broad Institute Genome Sequencing Center for Infectious Disease"/>
            <person name="Wu L."/>
            <person name="Ma J."/>
        </authorList>
    </citation>
    <scope>NUCLEOTIDE SEQUENCE [LARGE SCALE GENOMIC DNA]</scope>
    <source>
        <strain evidence="1 2">JCM 16034</strain>
    </source>
</reference>
<dbReference type="EMBL" id="BAAAQW010000006">
    <property type="protein sequence ID" value="GAA2200944.1"/>
    <property type="molecule type" value="Genomic_DNA"/>
</dbReference>
<protein>
    <recommendedName>
        <fullName evidence="3">Lmo0937 family membrane protein</fullName>
    </recommendedName>
</protein>
<dbReference type="Proteomes" id="UP001500432">
    <property type="component" value="Unassembled WGS sequence"/>
</dbReference>